<dbReference type="OrthoDB" id="4382082at2"/>
<keyword evidence="5" id="KW-0564">Palmitate</keyword>
<dbReference type="EMBL" id="ACZI02000001">
    <property type="protein sequence ID" value="EFV13640.1"/>
    <property type="molecule type" value="Genomic_DNA"/>
</dbReference>
<keyword evidence="4 7" id="KW-0472">Membrane</keyword>
<evidence type="ECO:0000256" key="1">
    <source>
        <dbReference type="ARBA" id="ARBA00004193"/>
    </source>
</evidence>
<evidence type="ECO:0000256" key="4">
    <source>
        <dbReference type="ARBA" id="ARBA00023136"/>
    </source>
</evidence>
<evidence type="ECO:0000256" key="5">
    <source>
        <dbReference type="ARBA" id="ARBA00023139"/>
    </source>
</evidence>
<dbReference type="AlphaFoldDB" id="E5XPV3"/>
<keyword evidence="6" id="KW-0449">Lipoprotein</keyword>
<keyword evidence="7" id="KW-0812">Transmembrane</keyword>
<organism evidence="8 9">
    <name type="scientific">Segniliparus rugosus (strain ATCC BAA-974 / DSM 45345 / CCUG 50838 / CIP 108380 / JCM 13579 / CDC 945)</name>
    <dbReference type="NCBI Taxonomy" id="679197"/>
    <lineage>
        <taxon>Bacteria</taxon>
        <taxon>Bacillati</taxon>
        <taxon>Actinomycetota</taxon>
        <taxon>Actinomycetes</taxon>
        <taxon>Mycobacteriales</taxon>
        <taxon>Segniliparaceae</taxon>
        <taxon>Segniliparus</taxon>
    </lineage>
</organism>
<dbReference type="Proteomes" id="UP000004816">
    <property type="component" value="Unassembled WGS sequence"/>
</dbReference>
<name>E5XPV3_SEGRC</name>
<reference evidence="8 9" key="1">
    <citation type="journal article" date="2011" name="Stand. Genomic Sci.">
        <title>High quality draft genome sequence of Segniliparus rugosus CDC 945(T)= (ATCC BAA-974(T)).</title>
        <authorList>
            <person name="Earl A.M."/>
            <person name="Desjardins C.A."/>
            <person name="Fitzgerald M.G."/>
            <person name="Arachchi H.M."/>
            <person name="Zeng Q."/>
            <person name="Mehta T."/>
            <person name="Griggs A."/>
            <person name="Birren B.W."/>
            <person name="Toney N.C."/>
            <person name="Carr J."/>
            <person name="Posey J."/>
            <person name="Butler W.R."/>
        </authorList>
    </citation>
    <scope>NUCLEOTIDE SEQUENCE [LARGE SCALE GENOMIC DNA]</scope>
    <source>
        <strain evidence="9">ATCC BAA-974 / DSM 45345 / CCUG 50838 / CIP 108380 / JCM 13579 / CDC 945</strain>
    </source>
</reference>
<keyword evidence="2" id="KW-1003">Cell membrane</keyword>
<keyword evidence="7" id="KW-1133">Transmembrane helix</keyword>
<gene>
    <name evidence="8" type="ORF">HMPREF9336_01525</name>
</gene>
<keyword evidence="9" id="KW-1185">Reference proteome</keyword>
<evidence type="ECO:0000313" key="8">
    <source>
        <dbReference type="EMBL" id="EFV13640.1"/>
    </source>
</evidence>
<comment type="subcellular location">
    <subcellularLocation>
        <location evidence="1">Cell membrane</location>
        <topology evidence="1">Lipid-anchor</topology>
    </subcellularLocation>
</comment>
<sequence>MAEVGAEEGPVDSRRVVFALMRRRIAVASVGALVLACGVVGSGFWVLFEFDEGLRPHHMSPEQVRTFEDRFRRQGTYEEDQREFQAFMAKTADEIVRIGGSPWSWRRTAVLEACDEEGDREADTRVRKMSTDQILFVDPVPDRLWAKALDIVRESAKQRGMTSSRAVFDRPGDRSAWFGSSNGETLELASGFLVGSTARRLDEPRDRQVARTAR</sequence>
<evidence type="ECO:0000256" key="3">
    <source>
        <dbReference type="ARBA" id="ARBA00022729"/>
    </source>
</evidence>
<proteinExistence type="predicted"/>
<feature type="transmembrane region" description="Helical" evidence="7">
    <location>
        <begin position="25"/>
        <end position="48"/>
    </location>
</feature>
<keyword evidence="3" id="KW-0732">Signal</keyword>
<evidence type="ECO:0000256" key="6">
    <source>
        <dbReference type="ARBA" id="ARBA00023288"/>
    </source>
</evidence>
<dbReference type="Pfam" id="PF16708">
    <property type="entry name" value="LppA"/>
    <property type="match status" value="1"/>
</dbReference>
<dbReference type="InterPro" id="IPR032018">
    <property type="entry name" value="LppA/LppB/LprP"/>
</dbReference>
<accession>E5XPV3</accession>
<evidence type="ECO:0000256" key="7">
    <source>
        <dbReference type="SAM" id="Phobius"/>
    </source>
</evidence>
<dbReference type="Gene3D" id="3.30.2030.20">
    <property type="match status" value="1"/>
</dbReference>
<evidence type="ECO:0000313" key="9">
    <source>
        <dbReference type="Proteomes" id="UP000004816"/>
    </source>
</evidence>
<dbReference type="GO" id="GO:0005886">
    <property type="term" value="C:plasma membrane"/>
    <property type="evidence" value="ECO:0007669"/>
    <property type="project" value="UniProtKB-SubCell"/>
</dbReference>
<dbReference type="STRING" id="679197.HMPREF9336_01525"/>
<dbReference type="RefSeq" id="WP_007469126.1">
    <property type="nucleotide sequence ID" value="NZ_KI391953.1"/>
</dbReference>
<evidence type="ECO:0000256" key="2">
    <source>
        <dbReference type="ARBA" id="ARBA00022475"/>
    </source>
</evidence>
<dbReference type="HOGENOM" id="CLU_112047_0_0_11"/>
<protein>
    <submittedName>
        <fullName evidence="8">Uncharacterized protein</fullName>
    </submittedName>
</protein>
<comment type="caution">
    <text evidence="8">The sequence shown here is derived from an EMBL/GenBank/DDBJ whole genome shotgun (WGS) entry which is preliminary data.</text>
</comment>